<dbReference type="AlphaFoldDB" id="A0A327JLU3"/>
<dbReference type="PANTHER" id="PTHR46521:SF4">
    <property type="entry name" value="SUCROSE-PHOSPHATASE 2-RELATED"/>
    <property type="match status" value="1"/>
</dbReference>
<dbReference type="Proteomes" id="UP000249299">
    <property type="component" value="Unassembled WGS sequence"/>
</dbReference>
<dbReference type="RefSeq" id="WP_111436757.1">
    <property type="nucleotide sequence ID" value="NZ_JACIGG010000023.1"/>
</dbReference>
<evidence type="ECO:0000259" key="2">
    <source>
        <dbReference type="Pfam" id="PF05116"/>
    </source>
</evidence>
<evidence type="ECO:0000256" key="1">
    <source>
        <dbReference type="ARBA" id="ARBA00022801"/>
    </source>
</evidence>
<sequence length="272" mass="29531">MSEPKILATDLDRTLLPNGSWEPDPDAIPLFNELTETNGVLVVYVTGRNLDLTEKAIAEFGVRYPDFLCGDVGTSIRKREGGIWVDDPGWDAHVRRTSPHWNAAAVRDAVSGIAGIREQEAEHCGPFKQSYYADHDDRDRILAEVDARVKGRFDEVIVYSFDSANGNGLIDFLPQSATKQTALEYVAAAHGAPKDEVVFCGDSGNDIFPLTAGFSGVLVRNADDQLVEQVKAAMAENPALKAYFAKGGVMGLSGYYTSGVIEGAVHYGLFEV</sequence>
<name>A0A327JLU3_9HYPH</name>
<comment type="caution">
    <text evidence="3">The sequence shown here is derived from an EMBL/GenBank/DDBJ whole genome shotgun (WGS) entry which is preliminary data.</text>
</comment>
<dbReference type="InterPro" id="IPR023214">
    <property type="entry name" value="HAD_sf"/>
</dbReference>
<dbReference type="SFLD" id="SFLDG01141">
    <property type="entry name" value="C2.B.1:_Sucrose_Phosphatase_Li"/>
    <property type="match status" value="1"/>
</dbReference>
<accession>A0A327JLU3</accession>
<evidence type="ECO:0000313" key="3">
    <source>
        <dbReference type="EMBL" id="RAI23988.1"/>
    </source>
</evidence>
<proteinExistence type="predicted"/>
<gene>
    <name evidence="3" type="ORF">CH339_22905</name>
</gene>
<feature type="domain" description="Sucrose phosphatase-like" evidence="2">
    <location>
        <begin position="4"/>
        <end position="268"/>
    </location>
</feature>
<evidence type="ECO:0000313" key="4">
    <source>
        <dbReference type="Proteomes" id="UP000249299"/>
    </source>
</evidence>
<dbReference type="GO" id="GO:0016791">
    <property type="term" value="F:phosphatase activity"/>
    <property type="evidence" value="ECO:0007669"/>
    <property type="project" value="UniProtKB-ARBA"/>
</dbReference>
<reference evidence="3 4" key="1">
    <citation type="submission" date="2017-07" db="EMBL/GenBank/DDBJ databases">
        <title>Draft Genome Sequences of Select Purple Nonsulfur Bacteria.</title>
        <authorList>
            <person name="Lasarre B."/>
            <person name="Mckinlay J.B."/>
        </authorList>
    </citation>
    <scope>NUCLEOTIDE SEQUENCE [LARGE SCALE GENOMIC DNA]</scope>
    <source>
        <strain evidence="3 4">DSM 11290</strain>
    </source>
</reference>
<keyword evidence="4" id="KW-1185">Reference proteome</keyword>
<dbReference type="Gene3D" id="3.90.1070.10">
    <property type="match status" value="1"/>
</dbReference>
<dbReference type="NCBIfam" id="TIGR01484">
    <property type="entry name" value="HAD-SF-IIB"/>
    <property type="match status" value="1"/>
</dbReference>
<dbReference type="Gene3D" id="3.40.50.1000">
    <property type="entry name" value="HAD superfamily/HAD-like"/>
    <property type="match status" value="1"/>
</dbReference>
<keyword evidence="1 3" id="KW-0378">Hydrolase</keyword>
<dbReference type="SUPFAM" id="SSF56784">
    <property type="entry name" value="HAD-like"/>
    <property type="match status" value="1"/>
</dbReference>
<dbReference type="SFLD" id="SFLDS00003">
    <property type="entry name" value="Haloacid_Dehalogenase"/>
    <property type="match status" value="1"/>
</dbReference>
<dbReference type="InterPro" id="IPR006379">
    <property type="entry name" value="HAD-SF_hydro_IIB"/>
</dbReference>
<dbReference type="SFLD" id="SFLDG01140">
    <property type="entry name" value="C2.B:_Phosphomannomutase_and_P"/>
    <property type="match status" value="1"/>
</dbReference>
<organism evidence="3 4">
    <name type="scientific">Rhodobium orientis</name>
    <dbReference type="NCBI Taxonomy" id="34017"/>
    <lineage>
        <taxon>Bacteria</taxon>
        <taxon>Pseudomonadati</taxon>
        <taxon>Pseudomonadota</taxon>
        <taxon>Alphaproteobacteria</taxon>
        <taxon>Hyphomicrobiales</taxon>
        <taxon>Rhodobiaceae</taxon>
        <taxon>Rhodobium</taxon>
    </lineage>
</organism>
<dbReference type="OrthoDB" id="7847955at2"/>
<dbReference type="InterPro" id="IPR006380">
    <property type="entry name" value="SPP-like_dom"/>
</dbReference>
<dbReference type="InterPro" id="IPR036412">
    <property type="entry name" value="HAD-like_sf"/>
</dbReference>
<dbReference type="Pfam" id="PF05116">
    <property type="entry name" value="S6PP"/>
    <property type="match status" value="1"/>
</dbReference>
<dbReference type="PANTHER" id="PTHR46521">
    <property type="entry name" value="SUCROSE-PHOSPHATASE 2-RELATED"/>
    <property type="match status" value="1"/>
</dbReference>
<dbReference type="EMBL" id="NPEV01000089">
    <property type="protein sequence ID" value="RAI23988.1"/>
    <property type="molecule type" value="Genomic_DNA"/>
</dbReference>
<dbReference type="InterPro" id="IPR051518">
    <property type="entry name" value="Sucrose_Phosphatase"/>
</dbReference>
<protein>
    <submittedName>
        <fullName evidence="3">HAD family hydrolase</fullName>
    </submittedName>
</protein>